<evidence type="ECO:0000256" key="4">
    <source>
        <dbReference type="ARBA" id="ARBA00023125"/>
    </source>
</evidence>
<evidence type="ECO:0008006" key="14">
    <source>
        <dbReference type="Google" id="ProtNLM"/>
    </source>
</evidence>
<feature type="domain" description="Calmodulin binding protein central" evidence="10">
    <location>
        <begin position="777"/>
        <end position="841"/>
    </location>
</feature>
<dbReference type="PANTHER" id="PTHR31713:SF14">
    <property type="entry name" value="CALMODULIN-BINDING PROTEIN 60 A"/>
    <property type="match status" value="1"/>
</dbReference>
<keyword evidence="5" id="KW-0010">Activator</keyword>
<dbReference type="GO" id="GO:0080142">
    <property type="term" value="P:regulation of salicylic acid biosynthetic process"/>
    <property type="evidence" value="ECO:0007669"/>
    <property type="project" value="TreeGrafter"/>
</dbReference>
<dbReference type="InterPro" id="IPR012416">
    <property type="entry name" value="CBP60"/>
</dbReference>
<evidence type="ECO:0000259" key="11">
    <source>
        <dbReference type="Pfam" id="PF20452"/>
    </source>
</evidence>
<feature type="domain" description="Calmodulin binding protein C-terminal" evidence="11">
    <location>
        <begin position="409"/>
        <end position="451"/>
    </location>
</feature>
<feature type="domain" description="Calmodulin binding protein C-terminal" evidence="11">
    <location>
        <begin position="848"/>
        <end position="908"/>
    </location>
</feature>
<evidence type="ECO:0000259" key="9">
    <source>
        <dbReference type="Pfam" id="PF07887"/>
    </source>
</evidence>
<gene>
    <name evidence="12" type="ORF">RHGRI_024295</name>
</gene>
<dbReference type="Proteomes" id="UP000823749">
    <property type="component" value="Chromosome 8"/>
</dbReference>
<accession>A0AAV6JAY4</accession>
<dbReference type="Pfam" id="PF20452">
    <property type="entry name" value="Calmod_bind_C"/>
    <property type="match status" value="2"/>
</dbReference>
<dbReference type="GO" id="GO:0005634">
    <property type="term" value="C:nucleus"/>
    <property type="evidence" value="ECO:0007669"/>
    <property type="project" value="UniProtKB-SubCell"/>
</dbReference>
<feature type="domain" description="Calmodulin binding protein-like N-terminal" evidence="9">
    <location>
        <begin position="90"/>
        <end position="236"/>
    </location>
</feature>
<reference evidence="12" key="1">
    <citation type="submission" date="2020-08" db="EMBL/GenBank/DDBJ databases">
        <title>Plant Genome Project.</title>
        <authorList>
            <person name="Zhang R.-G."/>
        </authorList>
    </citation>
    <scope>NUCLEOTIDE SEQUENCE</scope>
    <source>
        <strain evidence="12">WSP0</strain>
        <tissue evidence="12">Leaf</tissue>
    </source>
</reference>
<dbReference type="Pfam" id="PF07887">
    <property type="entry name" value="Calmodulin_bind"/>
    <property type="match status" value="2"/>
</dbReference>
<dbReference type="AlphaFoldDB" id="A0AAV6JAY4"/>
<dbReference type="InterPro" id="IPR046829">
    <property type="entry name" value="Calmod_bind_C"/>
</dbReference>
<feature type="domain" description="Calmodulin binding protein central" evidence="10">
    <location>
        <begin position="338"/>
        <end position="403"/>
    </location>
</feature>
<evidence type="ECO:0000313" key="13">
    <source>
        <dbReference type="Proteomes" id="UP000823749"/>
    </source>
</evidence>
<dbReference type="GO" id="GO:0005516">
    <property type="term" value="F:calmodulin binding"/>
    <property type="evidence" value="ECO:0007669"/>
    <property type="project" value="InterPro"/>
</dbReference>
<protein>
    <recommendedName>
        <fullName evidence="14">Calmodulin-binding protein</fullName>
    </recommendedName>
</protein>
<keyword evidence="3" id="KW-0805">Transcription regulation</keyword>
<comment type="similarity">
    <text evidence="2">Belongs to the plant ACBP60 protein family.</text>
</comment>
<keyword evidence="4" id="KW-0238">DNA-binding</keyword>
<dbReference type="GO" id="GO:0043565">
    <property type="term" value="F:sequence-specific DNA binding"/>
    <property type="evidence" value="ECO:0007669"/>
    <property type="project" value="TreeGrafter"/>
</dbReference>
<keyword evidence="13" id="KW-1185">Reference proteome</keyword>
<sequence length="1068" mass="120489">MTQKRQQQDDCRAPSDGNRSEDKRRKLPSLRNVILEVMSLRKVQLCVEPVLEPLIRRVVKEEVESALRKYLSNMNWNTVKQRESFESRSLQLQFLPKISLPIFTGSRIEGEDCNALTVALVDGLTGQVVYSGPESSAKVEIVVLEGDFDGDERGNWTLEEFNNNIVRERIGKKPLLTGDLFLALEAGIGLVGEVSFTDNSSWTRSRKFRLGARVVDNFEGVRVKEAKTESFIVRDHRGELDDQGDTPDKDYYDLETYINRGEHGTFVPLQSDEPLIFSGCLCAWFEKKIGTTDFEIIEGPMTIGEMFPFFKGMVFEYGVDAASEDMEIVYKKHHPPSLDDEVWRLEKIGKDGAFHKRLNREKVNSVKDFLILLFLDPTRLRNILGTGMSTKMWEVTVDHAQTCILDPRWYFYYPGSQQKTGVVFSVVGQVMGLLSECQYTRLDDLSETEKAFFFKRTPITCNILHANSADIKVLTSQEIGGFDYPQVSVCSPDNIPSIYSMGSVKRLDDFGLHDIDHLDLRYDETLNFHGQVANSLTCEPESVTRAFSEDVDMQYFGADGSFQSGNSCFESDLHSAVNGFLLSRSAAFAQRRWTMVFSVLKWDSGIRDSGNERYLSKSRSLQLQFVHGLSLPILTGINITGENNTSIGIVLFDVRTGEVVNSGPEASANVEIVVLKKDFNGHDWSLEEFNSKIVWKREGGKTLLVGDVNVKLKEGIGSIGDIHFSHTKRWMKKVEFRLGARTVDGALGHRVREAKTESFFVKDRRLELCKKNHPPSLSDAVWRLEKINKDGAFHDRLSKENINTVKDFMTLFYMDRLRLKQILGRGMSTAMWKVTENHAQTYIPDPRLYVYCPGFQQKTGVVFSVVGQVMGLLSECEYTRLDKLSETEKGDAHNMVIAAFKNWEKVVPFDDEASLFTNASAHFFSNILHANSADIKVLTSQEVGGFDCPQVSVCSPVNNPSVYSMGGVRWDDFDLDLLYDGTLNFHGQVANSLGAGCSFQSGNSCLESDLQSVVDQFSVAFAQRNWTMLSTVLKWFSIWKGSARENPCQKKKAKTLLIGGPENIKLFS</sequence>
<evidence type="ECO:0000256" key="3">
    <source>
        <dbReference type="ARBA" id="ARBA00023015"/>
    </source>
</evidence>
<evidence type="ECO:0000256" key="7">
    <source>
        <dbReference type="ARBA" id="ARBA00023242"/>
    </source>
</evidence>
<name>A0AAV6JAY4_9ERIC</name>
<organism evidence="12 13">
    <name type="scientific">Rhododendron griersonianum</name>
    <dbReference type="NCBI Taxonomy" id="479676"/>
    <lineage>
        <taxon>Eukaryota</taxon>
        <taxon>Viridiplantae</taxon>
        <taxon>Streptophyta</taxon>
        <taxon>Embryophyta</taxon>
        <taxon>Tracheophyta</taxon>
        <taxon>Spermatophyta</taxon>
        <taxon>Magnoliopsida</taxon>
        <taxon>eudicotyledons</taxon>
        <taxon>Gunneridae</taxon>
        <taxon>Pentapetalae</taxon>
        <taxon>asterids</taxon>
        <taxon>Ericales</taxon>
        <taxon>Ericaceae</taxon>
        <taxon>Ericoideae</taxon>
        <taxon>Rhodoreae</taxon>
        <taxon>Rhododendron</taxon>
    </lineage>
</organism>
<keyword evidence="6" id="KW-0804">Transcription</keyword>
<comment type="caution">
    <text evidence="12">The sequence shown here is derived from an EMBL/GenBank/DDBJ whole genome shotgun (WGS) entry which is preliminary data.</text>
</comment>
<dbReference type="InterPro" id="IPR046831">
    <property type="entry name" value="Calmodulin_bind_N"/>
</dbReference>
<dbReference type="GO" id="GO:0003700">
    <property type="term" value="F:DNA-binding transcription factor activity"/>
    <property type="evidence" value="ECO:0007669"/>
    <property type="project" value="TreeGrafter"/>
</dbReference>
<comment type="subcellular location">
    <subcellularLocation>
        <location evidence="1">Nucleus</location>
    </subcellularLocation>
</comment>
<dbReference type="EMBL" id="JACTNZ010000008">
    <property type="protein sequence ID" value="KAG5536814.1"/>
    <property type="molecule type" value="Genomic_DNA"/>
</dbReference>
<evidence type="ECO:0000256" key="6">
    <source>
        <dbReference type="ARBA" id="ARBA00023163"/>
    </source>
</evidence>
<evidence type="ECO:0000256" key="5">
    <source>
        <dbReference type="ARBA" id="ARBA00023159"/>
    </source>
</evidence>
<evidence type="ECO:0000256" key="1">
    <source>
        <dbReference type="ARBA" id="ARBA00004123"/>
    </source>
</evidence>
<evidence type="ECO:0000259" key="10">
    <source>
        <dbReference type="Pfam" id="PF20451"/>
    </source>
</evidence>
<proteinExistence type="inferred from homology"/>
<evidence type="ECO:0000256" key="8">
    <source>
        <dbReference type="SAM" id="MobiDB-lite"/>
    </source>
</evidence>
<dbReference type="InterPro" id="IPR046830">
    <property type="entry name" value="Calmod_bind_M"/>
</dbReference>
<evidence type="ECO:0000256" key="2">
    <source>
        <dbReference type="ARBA" id="ARBA00007214"/>
    </source>
</evidence>
<dbReference type="PANTHER" id="PTHR31713">
    <property type="entry name" value="OS02G0177800 PROTEIN"/>
    <property type="match status" value="1"/>
</dbReference>
<keyword evidence="7" id="KW-0539">Nucleus</keyword>
<feature type="domain" description="Calmodulin binding protein-like N-terminal" evidence="9">
    <location>
        <begin position="621"/>
        <end position="764"/>
    </location>
</feature>
<feature type="region of interest" description="Disordered" evidence="8">
    <location>
        <begin position="1"/>
        <end position="24"/>
    </location>
</feature>
<dbReference type="Pfam" id="PF20451">
    <property type="entry name" value="Calmod_bind_M"/>
    <property type="match status" value="2"/>
</dbReference>
<evidence type="ECO:0000313" key="12">
    <source>
        <dbReference type="EMBL" id="KAG5536814.1"/>
    </source>
</evidence>